<evidence type="ECO:0000256" key="4">
    <source>
        <dbReference type="ARBA" id="ARBA00022729"/>
    </source>
</evidence>
<dbReference type="SUPFAM" id="SSF51905">
    <property type="entry name" value="FAD/NAD(P)-binding domain"/>
    <property type="match status" value="1"/>
</dbReference>
<comment type="cofactor">
    <cofactor evidence="1 6">
        <name>FAD</name>
        <dbReference type="ChEBI" id="CHEBI:57692"/>
    </cofactor>
</comment>
<dbReference type="InterPro" id="IPR051871">
    <property type="entry name" value="GMC_Oxidoreductase-Related"/>
</dbReference>
<keyword evidence="4 8" id="KW-0732">Signal</keyword>
<evidence type="ECO:0000259" key="9">
    <source>
        <dbReference type="PROSITE" id="PS00624"/>
    </source>
</evidence>
<dbReference type="Gene3D" id="3.50.50.60">
    <property type="entry name" value="FAD/NAD(P)-binding domain"/>
    <property type="match status" value="1"/>
</dbReference>
<dbReference type="EMBL" id="CAUOFW020001414">
    <property type="protein sequence ID" value="CAK9144713.1"/>
    <property type="molecule type" value="Genomic_DNA"/>
</dbReference>
<dbReference type="PANTHER" id="PTHR45968:SF2">
    <property type="entry name" value="(R)-MANDELONITRILE LYASE-LIKE"/>
    <property type="match status" value="1"/>
</dbReference>
<dbReference type="InterPro" id="IPR000172">
    <property type="entry name" value="GMC_OxRdtase_N"/>
</dbReference>
<feature type="binding site" evidence="6">
    <location>
        <begin position="78"/>
        <end position="79"/>
    </location>
    <ligand>
        <name>FAD</name>
        <dbReference type="ChEBI" id="CHEBI:57692"/>
    </ligand>
</feature>
<feature type="signal peptide" evidence="8">
    <location>
        <begin position="1"/>
        <end position="26"/>
    </location>
</feature>
<gene>
    <name evidence="10" type="ORF">ILEXP_LOCUS12474</name>
    <name evidence="11" type="ORF">ILEXP_LOCUS13895</name>
</gene>
<evidence type="ECO:0000256" key="2">
    <source>
        <dbReference type="ARBA" id="ARBA00010790"/>
    </source>
</evidence>
<evidence type="ECO:0000313" key="12">
    <source>
        <dbReference type="Proteomes" id="UP001642360"/>
    </source>
</evidence>
<feature type="binding site" evidence="6">
    <location>
        <begin position="486"/>
        <end position="487"/>
    </location>
    <ligand>
        <name>FAD</name>
        <dbReference type="ChEBI" id="CHEBI:57692"/>
    </ligand>
</feature>
<keyword evidence="12" id="KW-1185">Reference proteome</keyword>
<organism evidence="10 12">
    <name type="scientific">Ilex paraguariensis</name>
    <name type="common">yerba mate</name>
    <dbReference type="NCBI Taxonomy" id="185542"/>
    <lineage>
        <taxon>Eukaryota</taxon>
        <taxon>Viridiplantae</taxon>
        <taxon>Streptophyta</taxon>
        <taxon>Embryophyta</taxon>
        <taxon>Tracheophyta</taxon>
        <taxon>Spermatophyta</taxon>
        <taxon>Magnoliopsida</taxon>
        <taxon>eudicotyledons</taxon>
        <taxon>Gunneridae</taxon>
        <taxon>Pentapetalae</taxon>
        <taxon>asterids</taxon>
        <taxon>campanulids</taxon>
        <taxon>Aquifoliales</taxon>
        <taxon>Aquifoliaceae</taxon>
        <taxon>Ilex</taxon>
    </lineage>
</organism>
<feature type="binding site" evidence="6">
    <location>
        <position position="515"/>
    </location>
    <ligand>
        <name>FAD</name>
        <dbReference type="ChEBI" id="CHEBI:57692"/>
    </ligand>
</feature>
<dbReference type="AlphaFoldDB" id="A0ABC8RJ01"/>
<evidence type="ECO:0000256" key="8">
    <source>
        <dbReference type="SAM" id="SignalP"/>
    </source>
</evidence>
<evidence type="ECO:0000256" key="3">
    <source>
        <dbReference type="ARBA" id="ARBA00022630"/>
    </source>
</evidence>
<dbReference type="Pfam" id="PF00732">
    <property type="entry name" value="GMC_oxred_N"/>
    <property type="match status" value="1"/>
</dbReference>
<dbReference type="EMBL" id="CAUOFW020001536">
    <property type="protein sequence ID" value="CAK9146056.1"/>
    <property type="molecule type" value="Genomic_DNA"/>
</dbReference>
<feature type="binding site" evidence="6">
    <location>
        <position position="240"/>
    </location>
    <ligand>
        <name>FAD</name>
        <dbReference type="ChEBI" id="CHEBI:57692"/>
    </ligand>
</feature>
<feature type="binding site" evidence="6">
    <location>
        <begin position="526"/>
        <end position="527"/>
    </location>
    <ligand>
        <name>FAD</name>
        <dbReference type="ChEBI" id="CHEBI:57692"/>
    </ligand>
</feature>
<feature type="domain" description="Glucose-methanol-choline oxidoreductase N-terminal" evidence="9">
    <location>
        <begin position="286"/>
        <end position="300"/>
    </location>
</feature>
<dbReference type="InterPro" id="IPR007867">
    <property type="entry name" value="GMC_OxRtase_C"/>
</dbReference>
<dbReference type="Proteomes" id="UP001642360">
    <property type="component" value="Unassembled WGS sequence"/>
</dbReference>
<comment type="similarity">
    <text evidence="2">Belongs to the GMC oxidoreductase family.</text>
</comment>
<evidence type="ECO:0000313" key="10">
    <source>
        <dbReference type="EMBL" id="CAK9144713.1"/>
    </source>
</evidence>
<evidence type="ECO:0000256" key="5">
    <source>
        <dbReference type="ARBA" id="ARBA00022827"/>
    </source>
</evidence>
<keyword evidence="3" id="KW-0285">Flavoprotein</keyword>
<dbReference type="Pfam" id="PF05199">
    <property type="entry name" value="GMC_oxred_C"/>
    <property type="match status" value="1"/>
</dbReference>
<evidence type="ECO:0000256" key="1">
    <source>
        <dbReference type="ARBA" id="ARBA00001974"/>
    </source>
</evidence>
<dbReference type="PIRSF" id="PIRSF000137">
    <property type="entry name" value="Alcohol_oxidase"/>
    <property type="match status" value="1"/>
</dbReference>
<reference evidence="10 12" key="1">
    <citation type="submission" date="2024-02" db="EMBL/GenBank/DDBJ databases">
        <authorList>
            <person name="Vignale AGUSTIN F."/>
            <person name="Sosa J E."/>
            <person name="Modenutti C."/>
        </authorList>
    </citation>
    <scope>NUCLEOTIDE SEQUENCE [LARGE SCALE GENOMIC DNA]</scope>
</reference>
<feature type="disulfide bond" evidence="7">
    <location>
        <begin position="428"/>
        <end position="478"/>
    </location>
</feature>
<dbReference type="InterPro" id="IPR012132">
    <property type="entry name" value="GMC_OxRdtase"/>
</dbReference>
<dbReference type="PANTHER" id="PTHR45968">
    <property type="entry name" value="OSJNBA0019K04.7 PROTEIN"/>
    <property type="match status" value="1"/>
</dbReference>
<evidence type="ECO:0000256" key="7">
    <source>
        <dbReference type="PIRSR" id="PIRSR000137-3"/>
    </source>
</evidence>
<keyword evidence="7" id="KW-1015">Disulfide bond</keyword>
<evidence type="ECO:0000256" key="6">
    <source>
        <dbReference type="PIRSR" id="PIRSR000137-2"/>
    </source>
</evidence>
<dbReference type="PROSITE" id="PS00624">
    <property type="entry name" value="GMC_OXRED_2"/>
    <property type="match status" value="1"/>
</dbReference>
<name>A0ABC8RJ01_9AQUA</name>
<dbReference type="InterPro" id="IPR036188">
    <property type="entry name" value="FAD/NAD-bd_sf"/>
</dbReference>
<accession>A0ABC8RJ01</accession>
<comment type="caution">
    <text evidence="10">The sequence shown here is derived from an EMBL/GenBank/DDBJ whole genome shotgun (WGS) entry which is preliminary data.</text>
</comment>
<dbReference type="SUPFAM" id="SSF54373">
    <property type="entry name" value="FAD-linked reductases, C-terminal domain"/>
    <property type="match status" value="1"/>
</dbReference>
<dbReference type="Gene3D" id="3.30.410.40">
    <property type="match status" value="1"/>
</dbReference>
<proteinExistence type="inferred from homology"/>
<feature type="chain" id="PRO_5044720881" description="Glucose-methanol-choline oxidoreductase N-terminal domain-containing protein" evidence="8">
    <location>
        <begin position="27"/>
        <end position="547"/>
    </location>
</feature>
<keyword evidence="5 6" id="KW-0274">FAD</keyword>
<evidence type="ECO:0000313" key="11">
    <source>
        <dbReference type="EMBL" id="CAK9146056.1"/>
    </source>
</evidence>
<protein>
    <recommendedName>
        <fullName evidence="9">Glucose-methanol-choline oxidoreductase N-terminal domain-containing protein</fullName>
    </recommendedName>
</protein>
<sequence length="547" mass="59991">MAKPTNLSSPYLVFFMIFTVISFARAELQQSPAYLGFVFNATELPSEDYYDYIIIGGGTAGCPLAATLSQNYRVLLLERGGVPNGKPNLMTQEGFLNSLTDVDSFDSPAQAFTSEDGVPNARGRILGGSSAINAGFYSRADQEFYGRSGLNLDPRVVNQSYEWVERAIVFRPELKNWQSAVRDGLLEAGVDPYNGFSLDHVVGTKIGGSTFDSSGRRHSAADLLSYAKPSNIRVAVYASVERILIASSSTYSVSKQSAIGVVFRDQIGNYHHAMVREKGEVFLSAGTLGSPQLLLLSGIGPRPYLSSWGIPVAHHSPYVGQYLYDNPRNGISIVPPMPLEHSLIQVVGITNSGTYLEAASNVIPFASPARSVFIRYPTSPLFLTVATLMEKISGPLSTGSLRLASTDVRVNPIVRFNYFSNPVDLEKCVNGTRRIGDVLRSRSMEDFRFRGWFGSDFRYVGPELPVDQSNDLVMGDFCRRTVSTIWHYHGGCLVGKVVDRNFRVIGIDALRIVDGSILTVSPGTNPQATLLMLGRYVGMKILRERTR</sequence>